<organism evidence="1 2">
    <name type="scientific">Polaribacter butkevichii</name>
    <dbReference type="NCBI Taxonomy" id="218490"/>
    <lineage>
        <taxon>Bacteria</taxon>
        <taxon>Pseudomonadati</taxon>
        <taxon>Bacteroidota</taxon>
        <taxon>Flavobacteriia</taxon>
        <taxon>Flavobacteriales</taxon>
        <taxon>Flavobacteriaceae</taxon>
    </lineage>
</organism>
<dbReference type="InterPro" id="IPR005901">
    <property type="entry name" value="GLPGLI"/>
</dbReference>
<name>A0A2P6C7A5_9FLAO</name>
<dbReference type="Proteomes" id="UP000247345">
    <property type="component" value="Unassembled WGS sequence"/>
</dbReference>
<evidence type="ECO:0008006" key="3">
    <source>
        <dbReference type="Google" id="ProtNLM"/>
    </source>
</evidence>
<evidence type="ECO:0000313" key="1">
    <source>
        <dbReference type="EMBL" id="PQJ68800.1"/>
    </source>
</evidence>
<dbReference type="NCBIfam" id="TIGR01200">
    <property type="entry name" value="GLPGLI"/>
    <property type="match status" value="1"/>
</dbReference>
<protein>
    <recommendedName>
        <fullName evidence="3">GLPGLI family protein</fullName>
    </recommendedName>
</protein>
<proteinExistence type="predicted"/>
<dbReference type="EMBL" id="MSCK01000002">
    <property type="protein sequence ID" value="PQJ68800.1"/>
    <property type="molecule type" value="Genomic_DNA"/>
</dbReference>
<accession>A0A2P6C7A5</accession>
<sequence>MKRIIILILLFSNIYSLKSQSSSGNVEYKSKIDGSYIKNDLINKEKDENLKNTLIFLNSSLKNNQNKFVFTLNFNRNESVYFMNKILNIDNDRQMKYAIIMNGGNKTFYQDIKNHNVIYKTNVFGEEFNVRSSLYSIKWELTREEKKIGNYKCYKATTFLNKKTKIEAWYSPEIPFSFGPKGFGGLPGLIIELKENNIIYYANKITLNKEKEFAIEFPEKEKIISKEKFDSIGKSAKYKMSNY</sequence>
<dbReference type="AlphaFoldDB" id="A0A2P6C7A5"/>
<comment type="caution">
    <text evidence="1">The sequence shown here is derived from an EMBL/GenBank/DDBJ whole genome shotgun (WGS) entry which is preliminary data.</text>
</comment>
<gene>
    <name evidence="1" type="ORF">BTO14_12180</name>
</gene>
<dbReference type="OrthoDB" id="713598at2"/>
<dbReference type="RefSeq" id="WP_105049742.1">
    <property type="nucleotide sequence ID" value="NZ_CP150661.1"/>
</dbReference>
<keyword evidence="2" id="KW-1185">Reference proteome</keyword>
<evidence type="ECO:0000313" key="2">
    <source>
        <dbReference type="Proteomes" id="UP000247345"/>
    </source>
</evidence>
<reference evidence="1 2" key="1">
    <citation type="submission" date="2016-12" db="EMBL/GenBank/DDBJ databases">
        <title>Trade-off between light-utilization and light-protection in marine flavobacteria.</title>
        <authorList>
            <person name="Kumagai Y."/>
            <person name="Yoshizawa S."/>
            <person name="Kogure K."/>
            <person name="Iwasaki W."/>
        </authorList>
    </citation>
    <scope>NUCLEOTIDE SEQUENCE [LARGE SCALE GENOMIC DNA]</scope>
    <source>
        <strain evidence="1 2">KCTC 12100</strain>
    </source>
</reference>
<dbReference type="Pfam" id="PF09697">
    <property type="entry name" value="Porph_ging"/>
    <property type="match status" value="1"/>
</dbReference>